<dbReference type="Gene3D" id="3.90.176.10">
    <property type="entry name" value="Toxin ADP-ribosyltransferase, Chain A, domain 1"/>
    <property type="match status" value="1"/>
</dbReference>
<reference evidence="1 2" key="1">
    <citation type="submission" date="2018-06" db="EMBL/GenBank/DDBJ databases">
        <authorList>
            <consortium name="Pathogen Informatics"/>
            <person name="Doyle S."/>
        </authorList>
    </citation>
    <scope>NUCLEOTIDE SEQUENCE [LARGE SCALE GENOMIC DNA]</scope>
    <source>
        <strain evidence="1 2">NCTC11545</strain>
    </source>
</reference>
<dbReference type="RefSeq" id="WP_009420408.1">
    <property type="nucleotide sequence ID" value="NZ_CP110228.1"/>
</dbReference>
<dbReference type="EMBL" id="UAVS01000008">
    <property type="protein sequence ID" value="SQA94921.1"/>
    <property type="molecule type" value="Genomic_DNA"/>
</dbReference>
<organism evidence="1 2">
    <name type="scientific">Capnocytophaga ochracea</name>
    <dbReference type="NCBI Taxonomy" id="1018"/>
    <lineage>
        <taxon>Bacteria</taxon>
        <taxon>Pseudomonadati</taxon>
        <taxon>Bacteroidota</taxon>
        <taxon>Flavobacteriia</taxon>
        <taxon>Flavobacteriales</taxon>
        <taxon>Flavobacteriaceae</taxon>
        <taxon>Capnocytophaga</taxon>
    </lineage>
</organism>
<gene>
    <name evidence="1" type="ORF">NCTC11545_02124</name>
</gene>
<dbReference type="AlphaFoldDB" id="A0A2X2SYW1"/>
<protein>
    <submittedName>
        <fullName evidence="1">Uncharacterized protein</fullName>
    </submittedName>
</protein>
<evidence type="ECO:0000313" key="1">
    <source>
        <dbReference type="EMBL" id="SQA94921.1"/>
    </source>
</evidence>
<evidence type="ECO:0000313" key="2">
    <source>
        <dbReference type="Proteomes" id="UP000250169"/>
    </source>
</evidence>
<name>A0A2X2SYW1_CAPOC</name>
<sequence>MYRNNGNTILIIEHKSGVSIANISQSGFEGEILLKSDRTFIIENKTFKPRFDESDPLIQEIYLKEIE</sequence>
<accession>A0A2X2SYW1</accession>
<proteinExistence type="predicted"/>
<dbReference type="Proteomes" id="UP000250169">
    <property type="component" value="Unassembled WGS sequence"/>
</dbReference>
<dbReference type="SUPFAM" id="SSF56399">
    <property type="entry name" value="ADP-ribosylation"/>
    <property type="match status" value="1"/>
</dbReference>